<dbReference type="AlphaFoldDB" id="A0A1Y6D4L7"/>
<dbReference type="EMBL" id="FXAM01000001">
    <property type="protein sequence ID" value="SMF95324.1"/>
    <property type="molecule type" value="Genomic_DNA"/>
</dbReference>
<feature type="domain" description="Cytochrome P460" evidence="2">
    <location>
        <begin position="34"/>
        <end position="160"/>
    </location>
</feature>
<evidence type="ECO:0000313" key="3">
    <source>
        <dbReference type="EMBL" id="SMF95324.1"/>
    </source>
</evidence>
<protein>
    <submittedName>
        <fullName evidence="3">Cytochrome P460</fullName>
    </submittedName>
</protein>
<accession>A0A1Y6D4L7</accession>
<dbReference type="Gene3D" id="3.50.70.20">
    <property type="entry name" value="Cytochrome P460"/>
    <property type="match status" value="1"/>
</dbReference>
<proteinExistence type="predicted"/>
<dbReference type="InterPro" id="IPR032033">
    <property type="entry name" value="Cytochrome_P460"/>
</dbReference>
<keyword evidence="4" id="KW-1185">Reference proteome</keyword>
<organism evidence="3 4">
    <name type="scientific">Methylomagnum ishizawai</name>
    <dbReference type="NCBI Taxonomy" id="1760988"/>
    <lineage>
        <taxon>Bacteria</taxon>
        <taxon>Pseudomonadati</taxon>
        <taxon>Pseudomonadota</taxon>
        <taxon>Gammaproteobacteria</taxon>
        <taxon>Methylococcales</taxon>
        <taxon>Methylococcaceae</taxon>
        <taxon>Methylomagnum</taxon>
    </lineage>
</organism>
<dbReference type="STRING" id="1760988.SAMN02949497_2684"/>
<evidence type="ECO:0000256" key="1">
    <source>
        <dbReference type="SAM" id="SignalP"/>
    </source>
</evidence>
<evidence type="ECO:0000313" key="4">
    <source>
        <dbReference type="Proteomes" id="UP000192923"/>
    </source>
</evidence>
<feature type="chain" id="PRO_5010984069" evidence="1">
    <location>
        <begin position="20"/>
        <end position="166"/>
    </location>
</feature>
<gene>
    <name evidence="3" type="ORF">SAMN02949497_2684</name>
</gene>
<dbReference type="RefSeq" id="WP_085213449.1">
    <property type="nucleotide sequence ID" value="NZ_FXAM01000001.1"/>
</dbReference>
<feature type="signal peptide" evidence="1">
    <location>
        <begin position="1"/>
        <end position="19"/>
    </location>
</feature>
<keyword evidence="1" id="KW-0732">Signal</keyword>
<dbReference type="OrthoDB" id="511546at2"/>
<evidence type="ECO:0000259" key="2">
    <source>
        <dbReference type="Pfam" id="PF16694"/>
    </source>
</evidence>
<dbReference type="InterPro" id="IPR038142">
    <property type="entry name" value="Cytochrome_P460_sp"/>
</dbReference>
<reference evidence="3 4" key="1">
    <citation type="submission" date="2016-12" db="EMBL/GenBank/DDBJ databases">
        <authorList>
            <person name="Song W.-J."/>
            <person name="Kurnit D.M."/>
        </authorList>
    </citation>
    <scope>NUCLEOTIDE SEQUENCE [LARGE SCALE GENOMIC DNA]</scope>
    <source>
        <strain evidence="3 4">175</strain>
    </source>
</reference>
<sequence length="166" mass="18027">MKRSFFVLALALNTFPCHADPAAAPPAPNGITLPKDYQNWRLLGVSQRTENGTLRAILGNDKAIEAARSGQTHPWPDGAMLAKVAWKQKSHDKFATAVVPGEYVHTDLMVKDAAKYAATGGWGFARWLGDKFTPYGQDAQFAQECLGCHGAAKDADWVFTTPAKLP</sequence>
<dbReference type="Proteomes" id="UP000192923">
    <property type="component" value="Unassembled WGS sequence"/>
</dbReference>
<name>A0A1Y6D4L7_9GAMM</name>
<dbReference type="CDD" id="cd20753">
    <property type="entry name" value="cyt_P460_Mc-like"/>
    <property type="match status" value="1"/>
</dbReference>
<dbReference type="Pfam" id="PF16694">
    <property type="entry name" value="Cytochrome_P460"/>
    <property type="match status" value="1"/>
</dbReference>